<evidence type="ECO:0000313" key="2">
    <source>
        <dbReference type="EMBL" id="KAF0888003.1"/>
    </source>
</evidence>
<accession>A0A6G1BKR1</accession>
<gene>
    <name evidence="2" type="ORF">E2562_006919</name>
</gene>
<sequence length="73" mass="7534">MTSPCLAGHGDCGHGRSSATATTSDHCRGALLKMVSRYYTVALSPSRKDVLTESIAAEDCPLPPAQDASNKAG</sequence>
<protein>
    <submittedName>
        <fullName evidence="2">Uncharacterized protein</fullName>
    </submittedName>
</protein>
<comment type="caution">
    <text evidence="2">The sequence shown here is derived from an EMBL/GenBank/DDBJ whole genome shotgun (WGS) entry which is preliminary data.</text>
</comment>
<reference evidence="2 3" key="1">
    <citation type="submission" date="2019-11" db="EMBL/GenBank/DDBJ databases">
        <title>Whole genome sequence of Oryza granulata.</title>
        <authorList>
            <person name="Li W."/>
        </authorList>
    </citation>
    <scope>NUCLEOTIDE SEQUENCE [LARGE SCALE GENOMIC DNA]</scope>
    <source>
        <strain evidence="3">cv. Menghai</strain>
        <tissue evidence="2">Leaf</tissue>
    </source>
</reference>
<feature type="region of interest" description="Disordered" evidence="1">
    <location>
        <begin position="1"/>
        <end position="22"/>
    </location>
</feature>
<organism evidence="2 3">
    <name type="scientific">Oryza meyeriana var. granulata</name>
    <dbReference type="NCBI Taxonomy" id="110450"/>
    <lineage>
        <taxon>Eukaryota</taxon>
        <taxon>Viridiplantae</taxon>
        <taxon>Streptophyta</taxon>
        <taxon>Embryophyta</taxon>
        <taxon>Tracheophyta</taxon>
        <taxon>Spermatophyta</taxon>
        <taxon>Magnoliopsida</taxon>
        <taxon>Liliopsida</taxon>
        <taxon>Poales</taxon>
        <taxon>Poaceae</taxon>
        <taxon>BOP clade</taxon>
        <taxon>Oryzoideae</taxon>
        <taxon>Oryzeae</taxon>
        <taxon>Oryzinae</taxon>
        <taxon>Oryza</taxon>
        <taxon>Oryza meyeriana</taxon>
    </lineage>
</organism>
<dbReference type="AlphaFoldDB" id="A0A6G1BKR1"/>
<name>A0A6G1BKR1_9ORYZ</name>
<dbReference type="Proteomes" id="UP000479710">
    <property type="component" value="Unassembled WGS sequence"/>
</dbReference>
<keyword evidence="3" id="KW-1185">Reference proteome</keyword>
<dbReference type="EMBL" id="SPHZ02000012">
    <property type="protein sequence ID" value="KAF0888003.1"/>
    <property type="molecule type" value="Genomic_DNA"/>
</dbReference>
<evidence type="ECO:0000313" key="3">
    <source>
        <dbReference type="Proteomes" id="UP000479710"/>
    </source>
</evidence>
<evidence type="ECO:0000256" key="1">
    <source>
        <dbReference type="SAM" id="MobiDB-lite"/>
    </source>
</evidence>
<proteinExistence type="predicted"/>